<gene>
    <name evidence="2" type="ORF">E0E05_11385</name>
</gene>
<dbReference type="InterPro" id="IPR036376">
    <property type="entry name" value="RuBisCO_lsu_C_sf"/>
</dbReference>
<dbReference type="EMBL" id="CP036532">
    <property type="protein sequence ID" value="QBK31146.1"/>
    <property type="molecule type" value="Genomic_DNA"/>
</dbReference>
<evidence type="ECO:0000313" key="3">
    <source>
        <dbReference type="Proteomes" id="UP000293719"/>
    </source>
</evidence>
<proteinExistence type="predicted"/>
<dbReference type="GO" id="GO:0000287">
    <property type="term" value="F:magnesium ion binding"/>
    <property type="evidence" value="ECO:0007669"/>
    <property type="project" value="InterPro"/>
</dbReference>
<reference evidence="2 3" key="1">
    <citation type="journal article" date="2017" name="Int. J. Syst. Evol. Microbiol.">
        <title>Roseitalea porphyridii gen. nov., sp. nov., isolated from a red alga, and reclassification of Hoeflea suaedae Chung et al. 2013 as Pseudohoeflea suaedae gen. nov., comb. nov.</title>
        <authorList>
            <person name="Hyeon J.W."/>
            <person name="Jeong S.E."/>
            <person name="Baek K."/>
            <person name="Jeon C.O."/>
        </authorList>
    </citation>
    <scope>NUCLEOTIDE SEQUENCE [LARGE SCALE GENOMIC DNA]</scope>
    <source>
        <strain evidence="2 3">MA7-20</strain>
    </source>
</reference>
<dbReference type="Proteomes" id="UP000293719">
    <property type="component" value="Chromosome"/>
</dbReference>
<dbReference type="GeneID" id="90767901"/>
<evidence type="ECO:0000259" key="1">
    <source>
        <dbReference type="Pfam" id="PF00016"/>
    </source>
</evidence>
<sequence length="382" mass="40352">MAAEAERFTVTYRILAESASAAMRRAHDVALEQTVEIPGDIVPEGFIADEIVGQVGRAVMARRGVFDVTISYSPDSAGTELVQLLNVMFGNSSIQQGIKVVGVDPGPVIAERFAGPRFGIAGVRQRAGRPEGGLISPVIKPQGSTSDQLAEIAWRCVAGGADIIKDDHGLADQPMSPFEERTEKVAAAVARANAEFGTSALHFANITGRPDQLVERAFFAKTAGSGGVLLMPGLLGFEIVHQLACDPAFDLPIMTHPSFTGPFVLSPDTGFTHAMMYGVLQRLAGSDISVFPNVGGRFGFSAEECLSIAEACRDPHGHGRPMLPSPGGGMSVERAADMVRMYGDDVVYLLGGSLLRAGDKIGEAVTAMRRAVDAARAERETA</sequence>
<dbReference type="AlphaFoldDB" id="A0A4P6V3D7"/>
<keyword evidence="3" id="KW-1185">Reference proteome</keyword>
<dbReference type="CDD" id="cd08210">
    <property type="entry name" value="RLP_RrRLP"/>
    <property type="match status" value="1"/>
</dbReference>
<dbReference type="InterPro" id="IPR033966">
    <property type="entry name" value="RuBisCO"/>
</dbReference>
<evidence type="ECO:0000313" key="2">
    <source>
        <dbReference type="EMBL" id="QBK31146.1"/>
    </source>
</evidence>
<organism evidence="2 3">
    <name type="scientific">Roseitalea porphyridii</name>
    <dbReference type="NCBI Taxonomy" id="1852022"/>
    <lineage>
        <taxon>Bacteria</taxon>
        <taxon>Pseudomonadati</taxon>
        <taxon>Pseudomonadota</taxon>
        <taxon>Alphaproteobacteria</taxon>
        <taxon>Hyphomicrobiales</taxon>
        <taxon>Ahrensiaceae</taxon>
        <taxon>Roseitalea</taxon>
    </lineage>
</organism>
<protein>
    <submittedName>
        <fullName evidence="2">Ribulose 1,5-bisphosphate carboxylase</fullName>
    </submittedName>
</protein>
<dbReference type="InterPro" id="IPR000685">
    <property type="entry name" value="RuBisCO_lsu_C"/>
</dbReference>
<feature type="domain" description="Ribulose bisphosphate carboxylase large subunit C-terminal" evidence="1">
    <location>
        <begin position="125"/>
        <end position="287"/>
    </location>
</feature>
<accession>A0A4P6V3D7</accession>
<dbReference type="Gene3D" id="3.30.70.150">
    <property type="entry name" value="RuBisCO large subunit, N-terminal domain"/>
    <property type="match status" value="1"/>
</dbReference>
<dbReference type="SUPFAM" id="SSF54966">
    <property type="entry name" value="RuBisCO, large subunit, small (N-terminal) domain"/>
    <property type="match status" value="1"/>
</dbReference>
<dbReference type="KEGG" id="rpod:E0E05_11385"/>
<dbReference type="Gene3D" id="3.20.20.110">
    <property type="entry name" value="Ribulose bisphosphate carboxylase, large subunit, C-terminal domain"/>
    <property type="match status" value="1"/>
</dbReference>
<dbReference type="SFLD" id="SFLDG00301">
    <property type="entry name" value="RuBisCO-like_proteins"/>
    <property type="match status" value="1"/>
</dbReference>
<dbReference type="PANTHER" id="PTHR42704:SF17">
    <property type="entry name" value="RIBULOSE BISPHOSPHATE CARBOXYLASE LARGE CHAIN"/>
    <property type="match status" value="1"/>
</dbReference>
<dbReference type="OrthoDB" id="9764279at2"/>
<dbReference type="RefSeq" id="WP_131616821.1">
    <property type="nucleotide sequence ID" value="NZ_CP036532.1"/>
</dbReference>
<dbReference type="InterPro" id="IPR036422">
    <property type="entry name" value="RuBisCO_lsu_N_sf"/>
</dbReference>
<dbReference type="PANTHER" id="PTHR42704">
    <property type="entry name" value="RIBULOSE BISPHOSPHATE CARBOXYLASE"/>
    <property type="match status" value="1"/>
</dbReference>
<dbReference type="SFLD" id="SFLDS00014">
    <property type="entry name" value="RuBisCO"/>
    <property type="match status" value="1"/>
</dbReference>
<dbReference type="SUPFAM" id="SSF51649">
    <property type="entry name" value="RuBisCo, C-terminal domain"/>
    <property type="match status" value="1"/>
</dbReference>
<dbReference type="SFLD" id="SFLDF00158">
    <property type="entry name" value="5-methylthio-D-ribulose_1-phos"/>
    <property type="match status" value="1"/>
</dbReference>
<dbReference type="GO" id="GO:0015977">
    <property type="term" value="P:carbon fixation"/>
    <property type="evidence" value="ECO:0007669"/>
    <property type="project" value="InterPro"/>
</dbReference>
<name>A0A4P6V3D7_9HYPH</name>
<dbReference type="Pfam" id="PF00016">
    <property type="entry name" value="RuBisCO_large"/>
    <property type="match status" value="1"/>
</dbReference>
<dbReference type="GO" id="GO:0016984">
    <property type="term" value="F:ribulose-bisphosphate carboxylase activity"/>
    <property type="evidence" value="ECO:0007669"/>
    <property type="project" value="InterPro"/>
</dbReference>